<evidence type="ECO:0000256" key="6">
    <source>
        <dbReference type="ARBA" id="ARBA00022679"/>
    </source>
</evidence>
<dbReference type="AlphaFoldDB" id="A0A9W8B1E5"/>
<dbReference type="EMBL" id="JANBPY010000024">
    <property type="protein sequence ID" value="KAJ1969781.1"/>
    <property type="molecule type" value="Genomic_DNA"/>
</dbReference>
<feature type="compositionally biased region" description="Polar residues" evidence="16">
    <location>
        <begin position="596"/>
        <end position="610"/>
    </location>
</feature>
<evidence type="ECO:0000313" key="19">
    <source>
        <dbReference type="EMBL" id="KAJ1969781.1"/>
    </source>
</evidence>
<dbReference type="Proteomes" id="UP001150925">
    <property type="component" value="Unassembled WGS sequence"/>
</dbReference>
<dbReference type="InterPro" id="IPR024766">
    <property type="entry name" value="Znf_RING_H2"/>
</dbReference>
<feature type="transmembrane region" description="Helical" evidence="17">
    <location>
        <begin position="213"/>
        <end position="237"/>
    </location>
</feature>
<feature type="compositionally biased region" description="Pro residues" evidence="16">
    <location>
        <begin position="378"/>
        <end position="388"/>
    </location>
</feature>
<comment type="similarity">
    <text evidence="4">Belongs to the HRD1 family.</text>
</comment>
<dbReference type="PROSITE" id="PS51257">
    <property type="entry name" value="PROKAR_LIPOPROTEIN"/>
    <property type="match status" value="1"/>
</dbReference>
<feature type="transmembrane region" description="Helical" evidence="17">
    <location>
        <begin position="40"/>
        <end position="60"/>
    </location>
</feature>
<feature type="transmembrane region" description="Helical" evidence="17">
    <location>
        <begin position="243"/>
        <end position="259"/>
    </location>
</feature>
<keyword evidence="9 15" id="KW-0863">Zinc-finger</keyword>
<dbReference type="InterPro" id="IPR050731">
    <property type="entry name" value="HRD1_E3_ubiq-ligases"/>
</dbReference>
<accession>A0A9W8B1E5</accession>
<dbReference type="InterPro" id="IPR013083">
    <property type="entry name" value="Znf_RING/FYVE/PHD"/>
</dbReference>
<feature type="transmembrane region" description="Helical" evidence="17">
    <location>
        <begin position="169"/>
        <end position="192"/>
    </location>
</feature>
<feature type="transmembrane region" description="Helical" evidence="17">
    <location>
        <begin position="102"/>
        <end position="119"/>
    </location>
</feature>
<evidence type="ECO:0000256" key="16">
    <source>
        <dbReference type="SAM" id="MobiDB-lite"/>
    </source>
</evidence>
<feature type="domain" description="RING-type" evidence="18">
    <location>
        <begin position="295"/>
        <end position="356"/>
    </location>
</feature>
<keyword evidence="13 17" id="KW-1133">Transmembrane helix</keyword>
<evidence type="ECO:0000256" key="12">
    <source>
        <dbReference type="ARBA" id="ARBA00022833"/>
    </source>
</evidence>
<feature type="transmembrane region" description="Helical" evidence="17">
    <location>
        <begin position="131"/>
        <end position="157"/>
    </location>
</feature>
<dbReference type="Gene3D" id="3.30.40.10">
    <property type="entry name" value="Zinc/RING finger domain, C3HC4 (zinc finger)"/>
    <property type="match status" value="1"/>
</dbReference>
<comment type="pathway">
    <text evidence="3">Protein modification; protein ubiquitination.</text>
</comment>
<feature type="region of interest" description="Disordered" evidence="16">
    <location>
        <begin position="596"/>
        <end position="747"/>
    </location>
</feature>
<feature type="region of interest" description="Disordered" evidence="16">
    <location>
        <begin position="361"/>
        <end position="488"/>
    </location>
</feature>
<sequence>MRLVVYGAVTTALTGMVLVSTFSQQWYFFAACVRLAQSNANLLILANMALFLTILTGKFMQRVFFGSLRAIEVEHLYERGWFAITETCLALTAFRDEYNTQTFFLLLTLMFSKVFHWLLEDRVGYMEQAPVLGWVFHVRTVAMAVLLGLTDVLFLWYSVHSMFIGENGMVLSILAVFGFEFTILVVSLAATVAKYLLHVLEQRSGHAWDSKSLYIAIIDLVSDFFQLVLYLAFFALITYYFHFPYHILFNIYATLRGFIQKCRILLRYRQATRNMNERYPTVTPEELSQLRDTTCIICREDMVHHEDDLDLPQDTEDSSDEVNQGEIPKRLPCGHVFHFNCLRSWLERQQTCPTCRQNVLESPTGQDRQPAADNVNPPAGPEAEPPTNRPGSGRDAPTSQPRFPSQGNMESPSGSTSSPSTGQSPYIPSANFTPRSQPWFRRRADSPAPQTQSPRADVSTESPRETGDQASSEYNVPAGDQGEAPGGTIQQQFFDPLLYATQPITSLPQLIPLVPVALTPPASLGDSSARSNVQGPPVQLTNEQLQRLASHSKAAIEERLRVLNNIQQTIWTSIAQLNQVLEVDNQLLRAATQLATPAESTGTSPATTGSRVEKTIRKRPSAVSSLPNVGRPMTSPTFSRTGRQVTAAERGVLPPNTIGASSAINANETRIRPTEDTASTATVSSQPDEELDHLVPEQRPTCASDTFDESATAPTVPSTYVGTEKNDEIDATSPLTTVHGKGKEPEA</sequence>
<feature type="compositionally biased region" description="Polar residues" evidence="16">
    <location>
        <begin position="634"/>
        <end position="644"/>
    </location>
</feature>
<evidence type="ECO:0000256" key="17">
    <source>
        <dbReference type="SAM" id="Phobius"/>
    </source>
</evidence>
<keyword evidence="6" id="KW-0808">Transferase</keyword>
<keyword evidence="11" id="KW-0256">Endoplasmic reticulum</keyword>
<dbReference type="PANTHER" id="PTHR22763:SF184">
    <property type="entry name" value="E3 UBIQUITIN-PROTEIN LIGASE SYNOVIOLIN"/>
    <property type="match status" value="1"/>
</dbReference>
<evidence type="ECO:0000256" key="9">
    <source>
        <dbReference type="ARBA" id="ARBA00022771"/>
    </source>
</evidence>
<keyword evidence="7 17" id="KW-0812">Transmembrane</keyword>
<dbReference type="GO" id="GO:0061630">
    <property type="term" value="F:ubiquitin protein ligase activity"/>
    <property type="evidence" value="ECO:0007669"/>
    <property type="project" value="UniProtKB-EC"/>
</dbReference>
<evidence type="ECO:0000256" key="3">
    <source>
        <dbReference type="ARBA" id="ARBA00004906"/>
    </source>
</evidence>
<evidence type="ECO:0000256" key="14">
    <source>
        <dbReference type="ARBA" id="ARBA00023136"/>
    </source>
</evidence>
<evidence type="ECO:0000256" key="5">
    <source>
        <dbReference type="ARBA" id="ARBA00012483"/>
    </source>
</evidence>
<comment type="subcellular location">
    <subcellularLocation>
        <location evidence="2">Endoplasmic reticulum membrane</location>
        <topology evidence="2">Multi-pass membrane protein</topology>
    </subcellularLocation>
</comment>
<evidence type="ECO:0000256" key="15">
    <source>
        <dbReference type="PROSITE-ProRule" id="PRU00175"/>
    </source>
</evidence>
<dbReference type="GO" id="GO:0036503">
    <property type="term" value="P:ERAD pathway"/>
    <property type="evidence" value="ECO:0007669"/>
    <property type="project" value="TreeGrafter"/>
</dbReference>
<dbReference type="PANTHER" id="PTHR22763">
    <property type="entry name" value="RING ZINC FINGER PROTEIN"/>
    <property type="match status" value="1"/>
</dbReference>
<keyword evidence="12" id="KW-0862">Zinc</keyword>
<evidence type="ECO:0000313" key="20">
    <source>
        <dbReference type="Proteomes" id="UP001150925"/>
    </source>
</evidence>
<dbReference type="SMART" id="SM00184">
    <property type="entry name" value="RING"/>
    <property type="match status" value="1"/>
</dbReference>
<dbReference type="InterPro" id="IPR001841">
    <property type="entry name" value="Znf_RING"/>
</dbReference>
<feature type="compositionally biased region" description="Polar residues" evidence="16">
    <location>
        <begin position="676"/>
        <end position="686"/>
    </location>
</feature>
<dbReference type="GO" id="GO:0008270">
    <property type="term" value="F:zinc ion binding"/>
    <property type="evidence" value="ECO:0007669"/>
    <property type="project" value="UniProtKB-KW"/>
</dbReference>
<proteinExistence type="inferred from homology"/>
<evidence type="ECO:0000256" key="4">
    <source>
        <dbReference type="ARBA" id="ARBA00010089"/>
    </source>
</evidence>
<dbReference type="GO" id="GO:0043161">
    <property type="term" value="P:proteasome-mediated ubiquitin-dependent protein catabolic process"/>
    <property type="evidence" value="ECO:0007669"/>
    <property type="project" value="TreeGrafter"/>
</dbReference>
<keyword evidence="10" id="KW-0833">Ubl conjugation pathway</keyword>
<dbReference type="Pfam" id="PF25563">
    <property type="entry name" value="TPR_SYVN1_N"/>
    <property type="match status" value="1"/>
</dbReference>
<dbReference type="EC" id="2.3.2.27" evidence="5"/>
<evidence type="ECO:0000256" key="1">
    <source>
        <dbReference type="ARBA" id="ARBA00000900"/>
    </source>
</evidence>
<organism evidence="19 20">
    <name type="scientific">Dispira parvispora</name>
    <dbReference type="NCBI Taxonomy" id="1520584"/>
    <lineage>
        <taxon>Eukaryota</taxon>
        <taxon>Fungi</taxon>
        <taxon>Fungi incertae sedis</taxon>
        <taxon>Zoopagomycota</taxon>
        <taxon>Kickxellomycotina</taxon>
        <taxon>Dimargaritomycetes</taxon>
        <taxon>Dimargaritales</taxon>
        <taxon>Dimargaritaceae</taxon>
        <taxon>Dispira</taxon>
    </lineage>
</organism>
<comment type="catalytic activity">
    <reaction evidence="1">
        <text>S-ubiquitinyl-[E2 ubiquitin-conjugating enzyme]-L-cysteine + [acceptor protein]-L-lysine = [E2 ubiquitin-conjugating enzyme]-L-cysteine + N(6)-ubiquitinyl-[acceptor protein]-L-lysine.</text>
        <dbReference type="EC" id="2.3.2.27"/>
    </reaction>
</comment>
<dbReference type="GO" id="GO:0005789">
    <property type="term" value="C:endoplasmic reticulum membrane"/>
    <property type="evidence" value="ECO:0007669"/>
    <property type="project" value="UniProtKB-SubCell"/>
</dbReference>
<dbReference type="InterPro" id="IPR058051">
    <property type="entry name" value="Znf_RING_synoviolin"/>
</dbReference>
<dbReference type="Pfam" id="PF12678">
    <property type="entry name" value="zf-rbx1"/>
    <property type="match status" value="1"/>
</dbReference>
<keyword evidence="20" id="KW-1185">Reference proteome</keyword>
<feature type="compositionally biased region" description="Polar residues" evidence="16">
    <location>
        <begin position="397"/>
        <end position="410"/>
    </location>
</feature>
<keyword evidence="8" id="KW-0479">Metal-binding</keyword>
<evidence type="ECO:0000256" key="13">
    <source>
        <dbReference type="ARBA" id="ARBA00022989"/>
    </source>
</evidence>
<feature type="transmembrane region" description="Helical" evidence="17">
    <location>
        <begin position="6"/>
        <end position="28"/>
    </location>
</feature>
<evidence type="ECO:0000256" key="7">
    <source>
        <dbReference type="ARBA" id="ARBA00022692"/>
    </source>
</evidence>
<comment type="caution">
    <text evidence="19">The sequence shown here is derived from an EMBL/GenBank/DDBJ whole genome shotgun (WGS) entry which is preliminary data.</text>
</comment>
<evidence type="ECO:0000256" key="11">
    <source>
        <dbReference type="ARBA" id="ARBA00022824"/>
    </source>
</evidence>
<reference evidence="19" key="1">
    <citation type="submission" date="2022-07" db="EMBL/GenBank/DDBJ databases">
        <title>Phylogenomic reconstructions and comparative analyses of Kickxellomycotina fungi.</title>
        <authorList>
            <person name="Reynolds N.K."/>
            <person name="Stajich J.E."/>
            <person name="Barry K."/>
            <person name="Grigoriev I.V."/>
            <person name="Crous P."/>
            <person name="Smith M.E."/>
        </authorList>
    </citation>
    <scope>NUCLEOTIDE SEQUENCE</scope>
    <source>
        <strain evidence="19">RSA 1196</strain>
    </source>
</reference>
<evidence type="ECO:0000256" key="2">
    <source>
        <dbReference type="ARBA" id="ARBA00004477"/>
    </source>
</evidence>
<dbReference type="SUPFAM" id="SSF57850">
    <property type="entry name" value="RING/U-box"/>
    <property type="match status" value="1"/>
</dbReference>
<dbReference type="OrthoDB" id="7759664at2759"/>
<dbReference type="CDD" id="cd16479">
    <property type="entry name" value="RING-H2_synoviolin"/>
    <property type="match status" value="1"/>
</dbReference>
<evidence type="ECO:0000256" key="10">
    <source>
        <dbReference type="ARBA" id="ARBA00022786"/>
    </source>
</evidence>
<keyword evidence="14 17" id="KW-0472">Membrane</keyword>
<feature type="compositionally biased region" description="Polar residues" evidence="16">
    <location>
        <begin position="712"/>
        <end position="721"/>
    </location>
</feature>
<feature type="compositionally biased region" description="Polar residues" evidence="16">
    <location>
        <begin position="658"/>
        <end position="668"/>
    </location>
</feature>
<name>A0A9W8B1E5_9FUNG</name>
<feature type="compositionally biased region" description="Low complexity" evidence="16">
    <location>
        <begin position="411"/>
        <end position="425"/>
    </location>
</feature>
<protein>
    <recommendedName>
        <fullName evidence="5">RING-type E3 ubiquitin transferase</fullName>
        <ecNumber evidence="5">2.3.2.27</ecNumber>
    </recommendedName>
</protein>
<evidence type="ECO:0000256" key="8">
    <source>
        <dbReference type="ARBA" id="ARBA00022723"/>
    </source>
</evidence>
<gene>
    <name evidence="19" type="ORF">IWQ62_000404</name>
</gene>
<evidence type="ECO:0000259" key="18">
    <source>
        <dbReference type="PROSITE" id="PS50089"/>
    </source>
</evidence>
<dbReference type="InterPro" id="IPR057992">
    <property type="entry name" value="TPR_SYVN1_N"/>
</dbReference>
<dbReference type="PROSITE" id="PS50089">
    <property type="entry name" value="ZF_RING_2"/>
    <property type="match status" value="1"/>
</dbReference>